<name>A0ABT2GUF7_9MICO</name>
<feature type="domain" description="AB hydrolase-1" evidence="3">
    <location>
        <begin position="66"/>
        <end position="321"/>
    </location>
</feature>
<keyword evidence="5" id="KW-1185">Reference proteome</keyword>
<comment type="caution">
    <text evidence="4">The sequence shown here is derived from an EMBL/GenBank/DDBJ whole genome shotgun (WGS) entry which is preliminary data.</text>
</comment>
<proteinExistence type="predicted"/>
<dbReference type="RefSeq" id="WP_259509377.1">
    <property type="nucleotide sequence ID" value="NZ_JANLCM010000002.1"/>
</dbReference>
<evidence type="ECO:0000259" key="3">
    <source>
        <dbReference type="Pfam" id="PF12697"/>
    </source>
</evidence>
<dbReference type="Proteomes" id="UP001165584">
    <property type="component" value="Unassembled WGS sequence"/>
</dbReference>
<dbReference type="Pfam" id="PF12697">
    <property type="entry name" value="Abhydrolase_6"/>
    <property type="match status" value="1"/>
</dbReference>
<gene>
    <name evidence="4" type="ORF">N1027_16990</name>
</gene>
<dbReference type="Gene3D" id="3.40.50.1820">
    <property type="entry name" value="alpha/beta hydrolase"/>
    <property type="match status" value="1"/>
</dbReference>
<dbReference type="PANTHER" id="PTHR43689">
    <property type="entry name" value="HYDROLASE"/>
    <property type="match status" value="1"/>
</dbReference>
<accession>A0ABT2GUF7</accession>
<evidence type="ECO:0000256" key="1">
    <source>
        <dbReference type="SAM" id="MobiDB-lite"/>
    </source>
</evidence>
<dbReference type="PRINTS" id="PR00412">
    <property type="entry name" value="EPOXHYDRLASE"/>
</dbReference>
<feature type="transmembrane region" description="Helical" evidence="2">
    <location>
        <begin position="193"/>
        <end position="218"/>
    </location>
</feature>
<keyword evidence="4" id="KW-0378">Hydrolase</keyword>
<protein>
    <submittedName>
        <fullName evidence="4">Alpha/beta hydrolase</fullName>
    </submittedName>
</protein>
<dbReference type="SUPFAM" id="SSF53474">
    <property type="entry name" value="alpha/beta-Hydrolases"/>
    <property type="match status" value="1"/>
</dbReference>
<dbReference type="PANTHER" id="PTHR43689:SF8">
    <property type="entry name" value="ALPHA_BETA-HYDROLASES SUPERFAMILY PROTEIN"/>
    <property type="match status" value="1"/>
</dbReference>
<keyword evidence="2" id="KW-0472">Membrane</keyword>
<evidence type="ECO:0000313" key="5">
    <source>
        <dbReference type="Proteomes" id="UP001165584"/>
    </source>
</evidence>
<feature type="region of interest" description="Disordered" evidence="1">
    <location>
        <begin position="1"/>
        <end position="26"/>
    </location>
</feature>
<dbReference type="InterPro" id="IPR000639">
    <property type="entry name" value="Epox_hydrolase-like"/>
</dbReference>
<reference evidence="4" key="1">
    <citation type="submission" date="2022-08" db="EMBL/GenBank/DDBJ databases">
        <authorList>
            <person name="Deng Y."/>
            <person name="Han X.-F."/>
            <person name="Zhang Y.-Q."/>
        </authorList>
    </citation>
    <scope>NUCLEOTIDE SEQUENCE</scope>
    <source>
        <strain evidence="4">CPCC 205763</strain>
    </source>
</reference>
<evidence type="ECO:0000313" key="4">
    <source>
        <dbReference type="EMBL" id="MCS5719830.1"/>
    </source>
</evidence>
<dbReference type="InterPro" id="IPR029058">
    <property type="entry name" value="AB_hydrolase_fold"/>
</dbReference>
<keyword evidence="2" id="KW-1133">Transmembrane helix</keyword>
<dbReference type="GO" id="GO:0016787">
    <property type="term" value="F:hydrolase activity"/>
    <property type="evidence" value="ECO:0007669"/>
    <property type="project" value="UniProtKB-KW"/>
</dbReference>
<evidence type="ECO:0000256" key="2">
    <source>
        <dbReference type="SAM" id="Phobius"/>
    </source>
</evidence>
<organism evidence="4 5">
    <name type="scientific">Herbiconiux aconitum</name>
    <dbReference type="NCBI Taxonomy" id="2970913"/>
    <lineage>
        <taxon>Bacteria</taxon>
        <taxon>Bacillati</taxon>
        <taxon>Actinomycetota</taxon>
        <taxon>Actinomycetes</taxon>
        <taxon>Micrococcales</taxon>
        <taxon>Microbacteriaceae</taxon>
        <taxon>Herbiconiux</taxon>
    </lineage>
</organism>
<sequence>MSTPTRSRDSAAPTADSRDSRSVPYAPFPLRADPALLGLTTRRVITRLGPLAVRTSPSRTGTTATVLLHGAAGSWSTWTPLLEAARSRGAEVGDLVLVDLPGWGGAPLPDRPLRNGRDSRTTDAYARAVADAVRSLGYLEWNLVGHSLGGFLALHLASIEPVRTRSVGLVSPTTFSVMAAAAHPLRRFASLPAYSALLAVMAMFAPFGGAASVLLAALNRARLLRAVVSPLFAHPSLVPRSILDALAAEVRPEAFVIASRQAGAYEAVEHWRRITCPVRSVRGEHDAFVTVEDDRMLGTIIRGASTAVLTTAGHFGHIEAPYSVLDALADSFSPRS</sequence>
<dbReference type="InterPro" id="IPR000073">
    <property type="entry name" value="AB_hydrolase_1"/>
</dbReference>
<dbReference type="EMBL" id="JANLCM010000002">
    <property type="protein sequence ID" value="MCS5719830.1"/>
    <property type="molecule type" value="Genomic_DNA"/>
</dbReference>
<keyword evidence="2" id="KW-0812">Transmembrane</keyword>